<evidence type="ECO:0000256" key="1">
    <source>
        <dbReference type="ARBA" id="ARBA00004141"/>
    </source>
</evidence>
<feature type="domain" description="Potassium channel inwardly rectifying transmembrane" evidence="20">
    <location>
        <begin position="73"/>
        <end position="217"/>
    </location>
</feature>
<dbReference type="PANTHER" id="PTHR11767:SF102">
    <property type="entry name" value="INWARDLY RECTIFYING POTASSIUM CHANNEL 1, ISOFORM F"/>
    <property type="match status" value="1"/>
</dbReference>
<dbReference type="RefSeq" id="XP_038048313.1">
    <property type="nucleotide sequence ID" value="XM_038192385.1"/>
</dbReference>
<evidence type="ECO:0000313" key="23">
    <source>
        <dbReference type="Proteomes" id="UP000887568"/>
    </source>
</evidence>
<dbReference type="InterPro" id="IPR040445">
    <property type="entry name" value="Kir_TM"/>
</dbReference>
<dbReference type="EnsemblMetazoa" id="XM_038192385.1">
    <property type="protein sequence ID" value="XP_038048313.1"/>
    <property type="gene ID" value="LOC119722335"/>
</dbReference>
<feature type="region of interest" description="Disordered" evidence="18">
    <location>
        <begin position="1"/>
        <end position="55"/>
    </location>
</feature>
<evidence type="ECO:0000256" key="17">
    <source>
        <dbReference type="RuleBase" id="RU003822"/>
    </source>
</evidence>
<dbReference type="EnsemblMetazoa" id="XM_038192386.1">
    <property type="protein sequence ID" value="XP_038048314.1"/>
    <property type="gene ID" value="LOC119722335"/>
</dbReference>
<keyword evidence="3 17" id="KW-0633">Potassium transport</keyword>
<feature type="compositionally biased region" description="Polar residues" evidence="18">
    <location>
        <begin position="25"/>
        <end position="40"/>
    </location>
</feature>
<evidence type="ECO:0000256" key="9">
    <source>
        <dbReference type="ARBA" id="ARBA00023136"/>
    </source>
</evidence>
<accession>A0A913Z9K9</accession>
<feature type="compositionally biased region" description="Basic and acidic residues" evidence="18">
    <location>
        <begin position="1"/>
        <end position="24"/>
    </location>
</feature>
<dbReference type="GO" id="GO:0034702">
    <property type="term" value="C:monoatomic ion channel complex"/>
    <property type="evidence" value="ECO:0007669"/>
    <property type="project" value="UniProtKB-KW"/>
</dbReference>
<feature type="transmembrane region" description="Helical" evidence="19">
    <location>
        <begin position="188"/>
        <end position="212"/>
    </location>
</feature>
<keyword evidence="4 17" id="KW-0812">Transmembrane</keyword>
<comment type="similarity">
    <text evidence="12">Belongs to the inward rectifier-type potassium channel (TC 1.A.2.1) family. KCNJ9 subfamily.</text>
</comment>
<dbReference type="InterPro" id="IPR016449">
    <property type="entry name" value="K_chnl_inward-rec_Kir"/>
</dbReference>
<evidence type="ECO:0000256" key="10">
    <source>
        <dbReference type="ARBA" id="ARBA00023303"/>
    </source>
</evidence>
<dbReference type="Gene3D" id="2.60.40.1400">
    <property type="entry name" value="G protein-activated inward rectifier potassium channel 1"/>
    <property type="match status" value="1"/>
</dbReference>
<protein>
    <recommendedName>
        <fullName evidence="14">G protein-activated inward rectifier potassium channel 3</fullName>
    </recommendedName>
    <alternativeName>
        <fullName evidence="16">Inward rectifier K(+) channel Kir3.3</fullName>
    </alternativeName>
    <alternativeName>
        <fullName evidence="15">Potassium channel, inwardly rectifying subfamily J member 9</fullName>
    </alternativeName>
</protein>
<evidence type="ECO:0000313" key="22">
    <source>
        <dbReference type="EnsemblMetazoa" id="XP_038048314.1"/>
    </source>
</evidence>
<keyword evidence="7 19" id="KW-1133">Transmembrane helix</keyword>
<dbReference type="InterPro" id="IPR041647">
    <property type="entry name" value="IRK_C"/>
</dbReference>
<evidence type="ECO:0000256" key="13">
    <source>
        <dbReference type="ARBA" id="ARBA00062687"/>
    </source>
</evidence>
<dbReference type="SUPFAM" id="SSF81296">
    <property type="entry name" value="E set domains"/>
    <property type="match status" value="1"/>
</dbReference>
<feature type="domain" description="Inward rectifier potassium channel C-terminal" evidence="21">
    <location>
        <begin position="224"/>
        <end position="399"/>
    </location>
</feature>
<sequence>MQQSNEERLNMLEDKNETIEERRGSNISDSSESAYSSNGIAPNLPNHHERKESVRSYRLRRKLRRRKQMQRLVSKDGVCNVEHTHVKNLGARLFADMFTTLIDLRWRYNLSVFTLAYVLSWFLFGIVWVIIAAAHGDLYYQSHNVTDPEWQPCVENVDSFTASFLFSVETQTTIGYGGRSVTEACPHAILVVVIQSVVSCLIDAVMIGCIFAKIARPKKRAATLKFSKNAVIAQRDGRFCFMFRVGDIRNSHLFEAHLRAYLIKPRVTAEGEIIPLHSFNMDLEFDTGEDRIFLVWPLIICHEINQDSPLYEYTAKGLDNADFEIVVILEGIVEQTGLTTQARTSYLPPEIMWGHRFASSVVFLKSENDKQYDINYSKFDQIYPVPETPRFSAKDNDAMERRAASLSEPASDPLESLRDYILKVMREARIDEVEKEQDADIRNRIYNKRVEALTSRDKTRFKSRSSEHLSVNRAKNAFPLVTAKSESIDRMVLNPDDPTYHRSTGRNSSDGNVSPISRESHV</sequence>
<evidence type="ECO:0000259" key="21">
    <source>
        <dbReference type="Pfam" id="PF17655"/>
    </source>
</evidence>
<dbReference type="Pfam" id="PF01007">
    <property type="entry name" value="IRK"/>
    <property type="match status" value="1"/>
</dbReference>
<evidence type="ECO:0000256" key="16">
    <source>
        <dbReference type="ARBA" id="ARBA00081071"/>
    </source>
</evidence>
<feature type="region of interest" description="Disordered" evidence="18">
    <location>
        <begin position="485"/>
        <end position="522"/>
    </location>
</feature>
<keyword evidence="8 17" id="KW-0406">Ion transport</keyword>
<name>A0A913Z9K9_PATMI</name>
<evidence type="ECO:0000259" key="20">
    <source>
        <dbReference type="Pfam" id="PF01007"/>
    </source>
</evidence>
<evidence type="ECO:0000256" key="5">
    <source>
        <dbReference type="ARBA" id="ARBA00022882"/>
    </source>
</evidence>
<dbReference type="FunFam" id="1.10.287.70:FF:000019">
    <property type="entry name" value="G protein-activated inward rectifier potassium channel 1"/>
    <property type="match status" value="1"/>
</dbReference>
<dbReference type="GeneID" id="119722335"/>
<keyword evidence="5 17" id="KW-0851">Voltage-gated channel</keyword>
<dbReference type="GO" id="GO:1990573">
    <property type="term" value="P:potassium ion import across plasma membrane"/>
    <property type="evidence" value="ECO:0007669"/>
    <property type="project" value="TreeGrafter"/>
</dbReference>
<feature type="compositionally biased region" description="Basic and acidic residues" evidence="18">
    <location>
        <begin position="46"/>
        <end position="55"/>
    </location>
</feature>
<evidence type="ECO:0000256" key="8">
    <source>
        <dbReference type="ARBA" id="ARBA00023065"/>
    </source>
</evidence>
<evidence type="ECO:0000256" key="6">
    <source>
        <dbReference type="ARBA" id="ARBA00022958"/>
    </source>
</evidence>
<evidence type="ECO:0000256" key="15">
    <source>
        <dbReference type="ARBA" id="ARBA00076077"/>
    </source>
</evidence>
<reference evidence="22" key="1">
    <citation type="submission" date="2022-11" db="UniProtKB">
        <authorList>
            <consortium name="EnsemblMetazoa"/>
        </authorList>
    </citation>
    <scope>IDENTIFICATION</scope>
</reference>
<keyword evidence="10 17" id="KW-0407">Ion channel</keyword>
<keyword evidence="9 19" id="KW-0472">Membrane</keyword>
<evidence type="ECO:0000256" key="7">
    <source>
        <dbReference type="ARBA" id="ARBA00022989"/>
    </source>
</evidence>
<comment type="catalytic activity">
    <reaction evidence="11">
        <text>K(+)(in) = K(+)(out)</text>
        <dbReference type="Rhea" id="RHEA:29463"/>
        <dbReference type="ChEBI" id="CHEBI:29103"/>
    </reaction>
</comment>
<evidence type="ECO:0000256" key="18">
    <source>
        <dbReference type="SAM" id="MobiDB-lite"/>
    </source>
</evidence>
<proteinExistence type="inferred from homology"/>
<dbReference type="GO" id="GO:0034765">
    <property type="term" value="P:regulation of monoatomic ion transmembrane transport"/>
    <property type="evidence" value="ECO:0007669"/>
    <property type="project" value="TreeGrafter"/>
</dbReference>
<feature type="transmembrane region" description="Helical" evidence="19">
    <location>
        <begin position="112"/>
        <end position="134"/>
    </location>
</feature>
<dbReference type="OMA" id="WIIGHLH"/>
<keyword evidence="2 17" id="KW-0813">Transport</keyword>
<dbReference type="FunFam" id="2.60.40.1400:FF:000001">
    <property type="entry name" value="G protein-activated inward rectifier potassium channel 2"/>
    <property type="match status" value="1"/>
</dbReference>
<dbReference type="RefSeq" id="XP_038048314.1">
    <property type="nucleotide sequence ID" value="XM_038192386.1"/>
</dbReference>
<dbReference type="SUPFAM" id="SSF81324">
    <property type="entry name" value="Voltage-gated potassium channels"/>
    <property type="match status" value="1"/>
</dbReference>
<comment type="subunit">
    <text evidence="13">Associates with KCNJ3/GIRK1 to form a G-protein-activated heteromultimer pore-forming unit. Interacts (via PDZ-binding motif) with SNX27 (via PDZ domain); the interaction is required when endocytosed to prevent degradation in lysosomes and promote recycling to the plasma membrane.</text>
</comment>
<evidence type="ECO:0000256" key="12">
    <source>
        <dbReference type="ARBA" id="ARBA00061604"/>
    </source>
</evidence>
<evidence type="ECO:0000256" key="11">
    <source>
        <dbReference type="ARBA" id="ARBA00034430"/>
    </source>
</evidence>
<evidence type="ECO:0000256" key="3">
    <source>
        <dbReference type="ARBA" id="ARBA00022538"/>
    </source>
</evidence>
<organism evidence="22 23">
    <name type="scientific">Patiria miniata</name>
    <name type="common">Bat star</name>
    <name type="synonym">Asterina miniata</name>
    <dbReference type="NCBI Taxonomy" id="46514"/>
    <lineage>
        <taxon>Eukaryota</taxon>
        <taxon>Metazoa</taxon>
        <taxon>Echinodermata</taxon>
        <taxon>Eleutherozoa</taxon>
        <taxon>Asterozoa</taxon>
        <taxon>Asteroidea</taxon>
        <taxon>Valvatacea</taxon>
        <taxon>Valvatida</taxon>
        <taxon>Asterinidae</taxon>
        <taxon>Patiria</taxon>
    </lineage>
</organism>
<dbReference type="PANTHER" id="PTHR11767">
    <property type="entry name" value="INWARD RECTIFIER POTASSIUM CHANNEL"/>
    <property type="match status" value="1"/>
</dbReference>
<evidence type="ECO:0000256" key="19">
    <source>
        <dbReference type="SAM" id="Phobius"/>
    </source>
</evidence>
<evidence type="ECO:0000256" key="14">
    <source>
        <dbReference type="ARBA" id="ARBA00072191"/>
    </source>
</evidence>
<keyword evidence="23" id="KW-1185">Reference proteome</keyword>
<evidence type="ECO:0000256" key="4">
    <source>
        <dbReference type="ARBA" id="ARBA00022692"/>
    </source>
</evidence>
<dbReference type="InterPro" id="IPR014756">
    <property type="entry name" value="Ig_E-set"/>
</dbReference>
<dbReference type="AlphaFoldDB" id="A0A913Z9K9"/>
<dbReference type="Pfam" id="PF17655">
    <property type="entry name" value="IRK_C"/>
    <property type="match status" value="1"/>
</dbReference>
<keyword evidence="6 17" id="KW-0630">Potassium</keyword>
<comment type="subcellular location">
    <subcellularLocation>
        <location evidence="1 17">Membrane</location>
        <topology evidence="1 17">Multi-pass membrane protein</topology>
    </subcellularLocation>
</comment>
<evidence type="ECO:0000256" key="2">
    <source>
        <dbReference type="ARBA" id="ARBA00022448"/>
    </source>
</evidence>
<dbReference type="GO" id="GO:0005886">
    <property type="term" value="C:plasma membrane"/>
    <property type="evidence" value="ECO:0007669"/>
    <property type="project" value="TreeGrafter"/>
</dbReference>
<dbReference type="GO" id="GO:0005242">
    <property type="term" value="F:inward rectifier potassium channel activity"/>
    <property type="evidence" value="ECO:0007669"/>
    <property type="project" value="InterPro"/>
</dbReference>
<feature type="compositionally biased region" description="Polar residues" evidence="18">
    <location>
        <begin position="501"/>
        <end position="522"/>
    </location>
</feature>
<dbReference type="Gene3D" id="1.10.287.70">
    <property type="match status" value="1"/>
</dbReference>
<dbReference type="InterPro" id="IPR013518">
    <property type="entry name" value="K_chnl_inward-rec_Kir_cyto"/>
</dbReference>
<dbReference type="Proteomes" id="UP000887568">
    <property type="component" value="Unplaced"/>
</dbReference>
<dbReference type="OrthoDB" id="273257at2759"/>
<dbReference type="PRINTS" id="PR01320">
    <property type="entry name" value="KIRCHANNEL"/>
</dbReference>